<gene>
    <name evidence="1" type="ORF">MJO28_015728</name>
</gene>
<dbReference type="Proteomes" id="UP001060170">
    <property type="component" value="Chromosome 17"/>
</dbReference>
<protein>
    <submittedName>
        <fullName evidence="1">Uncharacterized protein</fullName>
    </submittedName>
</protein>
<reference evidence="2" key="2">
    <citation type="journal article" date="2018" name="Mol. Plant Microbe Interact.">
        <title>Genome sequence resources for the wheat stripe rust pathogen (Puccinia striiformis f. sp. tritici) and the barley stripe rust pathogen (Puccinia striiformis f. sp. hordei).</title>
        <authorList>
            <person name="Xia C."/>
            <person name="Wang M."/>
            <person name="Yin C."/>
            <person name="Cornejo O.E."/>
            <person name="Hulbert S.H."/>
            <person name="Chen X."/>
        </authorList>
    </citation>
    <scope>NUCLEOTIDE SEQUENCE [LARGE SCALE GENOMIC DNA]</scope>
    <source>
        <strain evidence="2">93-210</strain>
    </source>
</reference>
<feature type="non-terminal residue" evidence="1">
    <location>
        <position position="983"/>
    </location>
</feature>
<sequence>MYHRPWKTSTTGASPEPLNHHGGWSTADRLSPYPPIVLLIPLVIRGQYPPIVTHLQLLRIEASGMLKLALVQVPFLIGSALSLHLHGNSGLPSHSVLSSRTTPDPHVVQANVAYSFESTATLVYDVLNRVANHSWEWGAQAEVIFERQYPEYSVYTNTRKLPLSPQDGPLQTPHELIDFLGPILAKRVPGTLPIVDGDGASGDPASLGVAVLVAAATGSKDKSAYFQKLADDQLEWLLHHVPISPDGAISQRNSELQYWSDYMYMAPPFLAYYGAVTSNAALLRIAYNQAKQYRTILQDGKLKVWGHILQGSWQDKDFWSTGNGWAAAGMTRLYATFLNLRDPRLRQLTAPWREDLAKWVIEIVKGAYAYQYKDSYLLPNYLANTNASHNYPECSGTALIAAAAYRLASLRPGCEEGLPMDAINAARVAIFTKYTNHQTGAVAPVVDPLDWNAVITKPEKGFGKPSRSFYLRLGKRTPKQPIHHPPERPPTALCSTYQLRPTPATFFSNFDNFAKSANHRPQYRIPSFFKSRSFKAGGMSKLALVQGLILIGSVSSSPLLPGNSVISSRSVLSQRSTPAPPSVHTDIAFSFEKTATLVYQVLDRVANHSWEWGAQAEVIFERRYPEYSVFSNTRKLPLSPVDGPLQPPLDVIKFLESILAKRARGTLPIVDGDGASGDPASLGVSVLVAAATGTGNKKKSAYFQKLADNQLDWLLHHVPTHRGAISHRNKLMQYWSDFLYMAPPFLAYYGAATSNATLLEIAYNQAKQYRTILQDGKIKVWEHIVQGNFEDRSFWTTGNGWAAAGMMRMYATFQNLRDPKLRKLTEPWREDMAKWVIEIVKGSYAYQYKDSHLLPNYLANTNVSHKYAECSGTAIIAAAAYRLVSLRPGSEKSLPMEAINAARVAIFTKYANKKTGAVAPVVDPLNWNSAKPFNGAKPQVGFVSPEGQAFTILLFEAWKAYIGTLNCKANSSRHIHCPTDNPA</sequence>
<organism evidence="1 2">
    <name type="scientific">Puccinia striiformis f. sp. tritici</name>
    <dbReference type="NCBI Taxonomy" id="168172"/>
    <lineage>
        <taxon>Eukaryota</taxon>
        <taxon>Fungi</taxon>
        <taxon>Dikarya</taxon>
        <taxon>Basidiomycota</taxon>
        <taxon>Pucciniomycotina</taxon>
        <taxon>Pucciniomycetes</taxon>
        <taxon>Pucciniales</taxon>
        <taxon>Pucciniaceae</taxon>
        <taxon>Puccinia</taxon>
    </lineage>
</organism>
<dbReference type="EMBL" id="CM045881">
    <property type="protein sequence ID" value="KAI7936829.1"/>
    <property type="molecule type" value="Genomic_DNA"/>
</dbReference>
<evidence type="ECO:0000313" key="2">
    <source>
        <dbReference type="Proteomes" id="UP001060170"/>
    </source>
</evidence>
<accession>A0ACC0DSD9</accession>
<evidence type="ECO:0000313" key="1">
    <source>
        <dbReference type="EMBL" id="KAI7936829.1"/>
    </source>
</evidence>
<name>A0ACC0DSD9_9BASI</name>
<keyword evidence="2" id="KW-1185">Reference proteome</keyword>
<comment type="caution">
    <text evidence="1">The sequence shown here is derived from an EMBL/GenBank/DDBJ whole genome shotgun (WGS) entry which is preliminary data.</text>
</comment>
<proteinExistence type="predicted"/>
<reference evidence="1 2" key="3">
    <citation type="journal article" date="2022" name="Microbiol. Spectr.">
        <title>Folding features and dynamics of 3D genome architecture in plant fungal pathogens.</title>
        <authorList>
            <person name="Xia C."/>
        </authorList>
    </citation>
    <scope>NUCLEOTIDE SEQUENCE [LARGE SCALE GENOMIC DNA]</scope>
    <source>
        <strain evidence="1 2">93-210</strain>
    </source>
</reference>
<reference evidence="2" key="1">
    <citation type="journal article" date="2018" name="BMC Genomics">
        <title>Genomic insights into host adaptation between the wheat stripe rust pathogen (Puccinia striiformis f. sp. tritici) and the barley stripe rust pathogen (Puccinia striiformis f. sp. hordei).</title>
        <authorList>
            <person name="Xia C."/>
            <person name="Wang M."/>
            <person name="Yin C."/>
            <person name="Cornejo O.E."/>
            <person name="Hulbert S.H."/>
            <person name="Chen X."/>
        </authorList>
    </citation>
    <scope>NUCLEOTIDE SEQUENCE [LARGE SCALE GENOMIC DNA]</scope>
    <source>
        <strain evidence="2">93-210</strain>
    </source>
</reference>